<feature type="chain" id="PRO_5041365816" description="Homeobox domain-containing protein" evidence="10">
    <location>
        <begin position="21"/>
        <end position="689"/>
    </location>
</feature>
<evidence type="ECO:0000313" key="13">
    <source>
        <dbReference type="Proteomes" id="UP001168877"/>
    </source>
</evidence>
<evidence type="ECO:0000256" key="2">
    <source>
        <dbReference type="ARBA" id="ARBA00006454"/>
    </source>
</evidence>
<keyword evidence="6" id="KW-0804">Transcription</keyword>
<dbReference type="GO" id="GO:0003677">
    <property type="term" value="F:DNA binding"/>
    <property type="evidence" value="ECO:0007669"/>
    <property type="project" value="UniProtKB-UniRule"/>
</dbReference>
<name>A0AA39RL64_ACESA</name>
<reference evidence="12" key="1">
    <citation type="journal article" date="2022" name="Plant J.">
        <title>Strategies of tolerance reflected in two North American maple genomes.</title>
        <authorList>
            <person name="McEvoy S.L."/>
            <person name="Sezen U.U."/>
            <person name="Trouern-Trend A."/>
            <person name="McMahon S.M."/>
            <person name="Schaberg P.G."/>
            <person name="Yang J."/>
            <person name="Wegrzyn J.L."/>
            <person name="Swenson N.G."/>
        </authorList>
    </citation>
    <scope>NUCLEOTIDE SEQUENCE</scope>
    <source>
        <strain evidence="12">NS2018</strain>
    </source>
</reference>
<evidence type="ECO:0000256" key="3">
    <source>
        <dbReference type="ARBA" id="ARBA00023015"/>
    </source>
</evidence>
<dbReference type="InterPro" id="IPR009057">
    <property type="entry name" value="Homeodomain-like_sf"/>
</dbReference>
<dbReference type="InterPro" id="IPR006563">
    <property type="entry name" value="POX_dom"/>
</dbReference>
<dbReference type="GO" id="GO:0006355">
    <property type="term" value="P:regulation of DNA-templated transcription"/>
    <property type="evidence" value="ECO:0007669"/>
    <property type="project" value="InterPro"/>
</dbReference>
<protein>
    <recommendedName>
        <fullName evidence="11">Homeobox domain-containing protein</fullName>
    </recommendedName>
</protein>
<feature type="compositionally biased region" description="Polar residues" evidence="9">
    <location>
        <begin position="115"/>
        <end position="130"/>
    </location>
</feature>
<evidence type="ECO:0000256" key="5">
    <source>
        <dbReference type="ARBA" id="ARBA00023155"/>
    </source>
</evidence>
<dbReference type="GO" id="GO:0005634">
    <property type="term" value="C:nucleus"/>
    <property type="evidence" value="ECO:0007669"/>
    <property type="project" value="UniProtKB-SubCell"/>
</dbReference>
<feature type="compositionally biased region" description="Basic and acidic residues" evidence="9">
    <location>
        <begin position="514"/>
        <end position="528"/>
    </location>
</feature>
<evidence type="ECO:0000256" key="10">
    <source>
        <dbReference type="SAM" id="SignalP"/>
    </source>
</evidence>
<dbReference type="Gene3D" id="1.10.10.60">
    <property type="entry name" value="Homeodomain-like"/>
    <property type="match status" value="1"/>
</dbReference>
<dbReference type="AlphaFoldDB" id="A0AA39RL64"/>
<dbReference type="InterPro" id="IPR050224">
    <property type="entry name" value="TALE_homeobox"/>
</dbReference>
<dbReference type="Pfam" id="PF07526">
    <property type="entry name" value="POX"/>
    <property type="match status" value="1"/>
</dbReference>
<dbReference type="InterPro" id="IPR008422">
    <property type="entry name" value="KN_HD"/>
</dbReference>
<dbReference type="InterPro" id="IPR001356">
    <property type="entry name" value="HD"/>
</dbReference>
<organism evidence="12 13">
    <name type="scientific">Acer saccharum</name>
    <name type="common">Sugar maple</name>
    <dbReference type="NCBI Taxonomy" id="4024"/>
    <lineage>
        <taxon>Eukaryota</taxon>
        <taxon>Viridiplantae</taxon>
        <taxon>Streptophyta</taxon>
        <taxon>Embryophyta</taxon>
        <taxon>Tracheophyta</taxon>
        <taxon>Spermatophyta</taxon>
        <taxon>Magnoliopsida</taxon>
        <taxon>eudicotyledons</taxon>
        <taxon>Gunneridae</taxon>
        <taxon>Pentapetalae</taxon>
        <taxon>rosids</taxon>
        <taxon>malvids</taxon>
        <taxon>Sapindales</taxon>
        <taxon>Sapindaceae</taxon>
        <taxon>Hippocastanoideae</taxon>
        <taxon>Acereae</taxon>
        <taxon>Acer</taxon>
    </lineage>
</organism>
<dbReference type="PROSITE" id="PS50071">
    <property type="entry name" value="HOMEOBOX_2"/>
    <property type="match status" value="1"/>
</dbReference>
<reference evidence="12" key="2">
    <citation type="submission" date="2023-06" db="EMBL/GenBank/DDBJ databases">
        <authorList>
            <person name="Swenson N.G."/>
            <person name="Wegrzyn J.L."/>
            <person name="Mcevoy S.L."/>
        </authorList>
    </citation>
    <scope>NUCLEOTIDE SEQUENCE</scope>
    <source>
        <strain evidence="12">NS2018</strain>
        <tissue evidence="12">Leaf</tissue>
    </source>
</reference>
<keyword evidence="3" id="KW-0805">Transcription regulation</keyword>
<feature type="region of interest" description="Disordered" evidence="9">
    <location>
        <begin position="58"/>
        <end position="84"/>
    </location>
</feature>
<dbReference type="SMART" id="SM00574">
    <property type="entry name" value="POX"/>
    <property type="match status" value="1"/>
</dbReference>
<keyword evidence="10" id="KW-0732">Signal</keyword>
<evidence type="ECO:0000256" key="9">
    <source>
        <dbReference type="SAM" id="MobiDB-lite"/>
    </source>
</evidence>
<evidence type="ECO:0000256" key="6">
    <source>
        <dbReference type="ARBA" id="ARBA00023163"/>
    </source>
</evidence>
<dbReference type="Proteomes" id="UP001168877">
    <property type="component" value="Unassembled WGS sequence"/>
</dbReference>
<feature type="domain" description="Homeobox" evidence="11">
    <location>
        <begin position="416"/>
        <end position="479"/>
    </location>
</feature>
<feature type="signal peptide" evidence="10">
    <location>
        <begin position="1"/>
        <end position="20"/>
    </location>
</feature>
<feature type="compositionally biased region" description="Polar residues" evidence="9">
    <location>
        <begin position="287"/>
        <end position="298"/>
    </location>
</feature>
<dbReference type="EMBL" id="JAUESC010000386">
    <property type="protein sequence ID" value="KAK0576005.1"/>
    <property type="molecule type" value="Genomic_DNA"/>
</dbReference>
<evidence type="ECO:0000256" key="1">
    <source>
        <dbReference type="ARBA" id="ARBA00004123"/>
    </source>
</evidence>
<keyword evidence="7 8" id="KW-0539">Nucleus</keyword>
<evidence type="ECO:0000256" key="7">
    <source>
        <dbReference type="ARBA" id="ARBA00023242"/>
    </source>
</evidence>
<evidence type="ECO:0000256" key="4">
    <source>
        <dbReference type="ARBA" id="ARBA00023125"/>
    </source>
</evidence>
<feature type="region of interest" description="Disordered" evidence="9">
    <location>
        <begin position="271"/>
        <end position="304"/>
    </location>
</feature>
<dbReference type="PANTHER" id="PTHR11850">
    <property type="entry name" value="HOMEOBOX PROTEIN TRANSCRIPTION FACTORS"/>
    <property type="match status" value="1"/>
</dbReference>
<keyword evidence="5 8" id="KW-0371">Homeobox</keyword>
<feature type="region of interest" description="Disordered" evidence="9">
    <location>
        <begin position="508"/>
        <end position="531"/>
    </location>
</feature>
<evidence type="ECO:0000313" key="12">
    <source>
        <dbReference type="EMBL" id="KAK0576005.1"/>
    </source>
</evidence>
<evidence type="ECO:0000256" key="8">
    <source>
        <dbReference type="PROSITE-ProRule" id="PRU00108"/>
    </source>
</evidence>
<dbReference type="CDD" id="cd00086">
    <property type="entry name" value="homeodomain"/>
    <property type="match status" value="1"/>
</dbReference>
<dbReference type="SUPFAM" id="SSF46689">
    <property type="entry name" value="Homeodomain-like"/>
    <property type="match status" value="1"/>
</dbReference>
<gene>
    <name evidence="12" type="ORF">LWI29_010477</name>
</gene>
<comment type="subcellular location">
    <subcellularLocation>
        <location evidence="1 8">Nucleus</location>
    </subcellularLocation>
</comment>
<dbReference type="Pfam" id="PF05920">
    <property type="entry name" value="Homeobox_KN"/>
    <property type="match status" value="1"/>
</dbReference>
<accession>A0AA39RL64</accession>
<sequence length="689" mass="76239">MINLLGLVFVSHVFISRPFSAPHNQLTWGFFQYLFLNDNLIRGDQKFVTCVDPPSSHPGGHYANQTSSAGPYSESFSRSSLPPNSCVDIPSTGGRNERVFIPTTSDGAVSMPSIDGQTNTGTSNSIGNSVSRTQPGILDGDQNFPCQGLSLSLGTRMTSPVSMNSLQYQYQNLSFSSCLSTHLPVSGKGTGPCENDGSDNVKGLRNSDCLLSGSETEALCNPLCSVSYKEMHPNMHQYDQMGIANIILKSKYLRAVHQLLDEVVNVRKALKQNNSNKEQSSDDSKTSKPITNSASELSPTERQDLQNKKAKLLSMLDEVDRRYKQYYFQMQTIVTSFDMVAGLGAAKMYTALALQTISRHFRSLRDAISGQIQVTQRSLGEQGTSLNGQGGTIPRLRYVDHQLRQQRALQQLGVMRHSWRPQRGLPESSVSILRAWLFEHFLHPYPNDSEKMMLAKETGLSRNQVANWFINARVRLWKPMVEEMYKEEFGDPEVNFKSSLEDVAKACNENSSAPEDRGEELKDTRESAAGDTVHLQQVHGLKSDYSPDIEANRPTTRSEFKNDADGDFFLNYGMMKLQGDQRENTGAHNLYSEEFIPHNQNGDDPLMGGASDTYGISELSGFAIGNQVSLALGLQHRESDIFSVSSGAHNGGNNTVASVAPDTVDYHCMDSGNQQDRFGNPHLLHDFVV</sequence>
<evidence type="ECO:0000259" key="11">
    <source>
        <dbReference type="PROSITE" id="PS50071"/>
    </source>
</evidence>
<feature type="compositionally biased region" description="Polar residues" evidence="9">
    <location>
        <begin position="63"/>
        <end position="83"/>
    </location>
</feature>
<comment type="similarity">
    <text evidence="2">Belongs to the TALE/BELL homeobox family.</text>
</comment>
<feature type="DNA-binding region" description="Homeobox" evidence="8">
    <location>
        <begin position="418"/>
        <end position="480"/>
    </location>
</feature>
<keyword evidence="13" id="KW-1185">Reference proteome</keyword>
<feature type="region of interest" description="Disordered" evidence="9">
    <location>
        <begin position="105"/>
        <end position="130"/>
    </location>
</feature>
<keyword evidence="4 8" id="KW-0238">DNA-binding</keyword>
<proteinExistence type="inferred from homology"/>
<dbReference type="SMART" id="SM00389">
    <property type="entry name" value="HOX"/>
    <property type="match status" value="1"/>
</dbReference>
<comment type="caution">
    <text evidence="12">The sequence shown here is derived from an EMBL/GenBank/DDBJ whole genome shotgun (WGS) entry which is preliminary data.</text>
</comment>